<evidence type="ECO:0000313" key="3">
    <source>
        <dbReference type="Proteomes" id="UP000837857"/>
    </source>
</evidence>
<reference evidence="2" key="1">
    <citation type="submission" date="2022-03" db="EMBL/GenBank/DDBJ databases">
        <authorList>
            <person name="Martin H S."/>
        </authorList>
    </citation>
    <scope>NUCLEOTIDE SEQUENCE</scope>
</reference>
<gene>
    <name evidence="2" type="ORF">IPOD504_LOCUS7619</name>
</gene>
<proteinExistence type="predicted"/>
<feature type="region of interest" description="Disordered" evidence="1">
    <location>
        <begin position="43"/>
        <end position="87"/>
    </location>
</feature>
<organism evidence="2 3">
    <name type="scientific">Iphiclides podalirius</name>
    <name type="common">scarce swallowtail</name>
    <dbReference type="NCBI Taxonomy" id="110791"/>
    <lineage>
        <taxon>Eukaryota</taxon>
        <taxon>Metazoa</taxon>
        <taxon>Ecdysozoa</taxon>
        <taxon>Arthropoda</taxon>
        <taxon>Hexapoda</taxon>
        <taxon>Insecta</taxon>
        <taxon>Pterygota</taxon>
        <taxon>Neoptera</taxon>
        <taxon>Endopterygota</taxon>
        <taxon>Lepidoptera</taxon>
        <taxon>Glossata</taxon>
        <taxon>Ditrysia</taxon>
        <taxon>Papilionoidea</taxon>
        <taxon>Papilionidae</taxon>
        <taxon>Papilioninae</taxon>
        <taxon>Iphiclides</taxon>
    </lineage>
</organism>
<keyword evidence="3" id="KW-1185">Reference proteome</keyword>
<name>A0ABN8I929_9NEOP</name>
<protein>
    <submittedName>
        <fullName evidence="2">Uncharacterized protein</fullName>
    </submittedName>
</protein>
<evidence type="ECO:0000313" key="2">
    <source>
        <dbReference type="EMBL" id="CAH2050706.1"/>
    </source>
</evidence>
<sequence length="114" mass="12731">MSYKHPLCWADGKRSGSCSWPCHGASRPGRVAAVISRAQHCNHASVARASARTHRPRGTPPSPAPEGESPEQTDKKERRTTRTPLTTRPVLDAVWEDLANLNFDRLERSIHQRN</sequence>
<dbReference type="Proteomes" id="UP000837857">
    <property type="component" value="Chromosome 2"/>
</dbReference>
<dbReference type="EMBL" id="OW152814">
    <property type="protein sequence ID" value="CAH2050706.1"/>
    <property type="molecule type" value="Genomic_DNA"/>
</dbReference>
<feature type="non-terminal residue" evidence="2">
    <location>
        <position position="114"/>
    </location>
</feature>
<evidence type="ECO:0000256" key="1">
    <source>
        <dbReference type="SAM" id="MobiDB-lite"/>
    </source>
</evidence>
<accession>A0ABN8I929</accession>